<feature type="compositionally biased region" description="Basic and acidic residues" evidence="7">
    <location>
        <begin position="309"/>
        <end position="321"/>
    </location>
</feature>
<dbReference type="FunFam" id="3.90.45.10:FF:000003">
    <property type="entry name" value="Peptide deformylase"/>
    <property type="match status" value="1"/>
</dbReference>
<dbReference type="CDD" id="cd00487">
    <property type="entry name" value="Pep_deformylase"/>
    <property type="match status" value="1"/>
</dbReference>
<feature type="binding site" evidence="6">
    <location>
        <position position="179"/>
    </location>
    <ligand>
        <name>Fe cation</name>
        <dbReference type="ChEBI" id="CHEBI:24875"/>
    </ligand>
</feature>
<feature type="binding site" evidence="6">
    <location>
        <position position="133"/>
    </location>
    <ligand>
        <name>Fe cation</name>
        <dbReference type="ChEBI" id="CHEBI:24875"/>
    </ligand>
</feature>
<dbReference type="InterPro" id="IPR036821">
    <property type="entry name" value="Peptide_deformylase_sf"/>
</dbReference>
<dbReference type="EC" id="3.5.1.88" evidence="6"/>
<evidence type="ECO:0000256" key="4">
    <source>
        <dbReference type="ARBA" id="ARBA00022917"/>
    </source>
</evidence>
<dbReference type="STRING" id="590998.Celf_1043"/>
<organism evidence="8 9">
    <name type="scientific">Cellulomonas fimi (strain ATCC 484 / DSM 20113 / JCM 1341 / CCUG 24087 / LMG 16345 / NBRC 15513 / NCIMB 8980 / NCTC 7547 / NRS-133)</name>
    <dbReference type="NCBI Taxonomy" id="590998"/>
    <lineage>
        <taxon>Bacteria</taxon>
        <taxon>Bacillati</taxon>
        <taxon>Actinomycetota</taxon>
        <taxon>Actinomycetes</taxon>
        <taxon>Micrococcales</taxon>
        <taxon>Cellulomonadaceae</taxon>
        <taxon>Cellulomonas</taxon>
    </lineage>
</organism>
<dbReference type="HOGENOM" id="CLU_865193_0_0_11"/>
<protein>
    <recommendedName>
        <fullName evidence="6">Peptide deformylase</fullName>
        <shortName evidence="6">PDF</shortName>
        <ecNumber evidence="6">3.5.1.88</ecNumber>
    </recommendedName>
    <alternativeName>
        <fullName evidence="6">Polypeptide deformylase</fullName>
    </alternativeName>
</protein>
<sequence>MSGGGSSRQRDIALRDLVLRLLDSAQGTGKVPIVQAGHPVLRAQALPYDGQLADDELESLVHVMRATMHAAPGVGLAAPQIGLPVAVAVLEDSGPPDGDVAQVRERAPLEFRVLVNPRYAAVDDERRAFYEGCLSVVGYQAVVARPRRVHLVGADERGRPLDEVLTGWPARIVQHETDHLGGVLYLDRAELRSLAAADALGLRWASEPRPTTAALALGFALDGAGGAHASAAGTAADGVDDERDAAQDLPPAPSGQPAPEQPAPEQPAPEQPAPEPAEPDPAHVPAEATVEPPPDHAADADGGTGAPVEGDRVDDRAPEPA</sequence>
<dbReference type="GO" id="GO:0006412">
    <property type="term" value="P:translation"/>
    <property type="evidence" value="ECO:0007669"/>
    <property type="project" value="UniProtKB-UniRule"/>
</dbReference>
<dbReference type="HAMAP" id="MF_00163">
    <property type="entry name" value="Pep_deformylase"/>
    <property type="match status" value="1"/>
</dbReference>
<evidence type="ECO:0000313" key="9">
    <source>
        <dbReference type="Proteomes" id="UP000008460"/>
    </source>
</evidence>
<dbReference type="Gene3D" id="3.90.45.10">
    <property type="entry name" value="Peptide deformylase"/>
    <property type="match status" value="1"/>
</dbReference>
<dbReference type="PRINTS" id="PR01576">
    <property type="entry name" value="PDEFORMYLASE"/>
</dbReference>
<gene>
    <name evidence="6" type="primary">def</name>
    <name evidence="8" type="ordered locus">Celf_1043</name>
</gene>
<comment type="function">
    <text evidence="6">Removes the formyl group from the N-terminal Met of newly synthesized proteins. Requires at least a dipeptide for an efficient rate of reaction. N-terminal L-methionine is a prerequisite for activity but the enzyme has broad specificity at other positions.</text>
</comment>
<dbReference type="KEGG" id="cfi:Celf_1043"/>
<dbReference type="RefSeq" id="WP_013770206.1">
    <property type="nucleotide sequence ID" value="NC_015514.1"/>
</dbReference>
<evidence type="ECO:0000256" key="1">
    <source>
        <dbReference type="ARBA" id="ARBA00010759"/>
    </source>
</evidence>
<keyword evidence="2 6" id="KW-0479">Metal-binding</keyword>
<dbReference type="PANTHER" id="PTHR10458">
    <property type="entry name" value="PEPTIDE DEFORMYLASE"/>
    <property type="match status" value="1"/>
</dbReference>
<dbReference type="GO" id="GO:0046872">
    <property type="term" value="F:metal ion binding"/>
    <property type="evidence" value="ECO:0007669"/>
    <property type="project" value="UniProtKB-KW"/>
</dbReference>
<feature type="binding site" evidence="6">
    <location>
        <position position="175"/>
    </location>
    <ligand>
        <name>Fe cation</name>
        <dbReference type="ChEBI" id="CHEBI:24875"/>
    </ligand>
</feature>
<dbReference type="Pfam" id="PF01327">
    <property type="entry name" value="Pep_deformylase"/>
    <property type="match status" value="1"/>
</dbReference>
<evidence type="ECO:0000256" key="5">
    <source>
        <dbReference type="ARBA" id="ARBA00023004"/>
    </source>
</evidence>
<dbReference type="PANTHER" id="PTHR10458:SF2">
    <property type="entry name" value="PEPTIDE DEFORMYLASE, MITOCHONDRIAL"/>
    <property type="match status" value="1"/>
</dbReference>
<comment type="catalytic activity">
    <reaction evidence="6">
        <text>N-terminal N-formyl-L-methionyl-[peptide] + H2O = N-terminal L-methionyl-[peptide] + formate</text>
        <dbReference type="Rhea" id="RHEA:24420"/>
        <dbReference type="Rhea" id="RHEA-COMP:10639"/>
        <dbReference type="Rhea" id="RHEA-COMP:10640"/>
        <dbReference type="ChEBI" id="CHEBI:15377"/>
        <dbReference type="ChEBI" id="CHEBI:15740"/>
        <dbReference type="ChEBI" id="CHEBI:49298"/>
        <dbReference type="ChEBI" id="CHEBI:64731"/>
        <dbReference type="EC" id="3.5.1.88"/>
    </reaction>
</comment>
<feature type="compositionally biased region" description="Low complexity" evidence="7">
    <location>
        <begin position="225"/>
        <end position="237"/>
    </location>
</feature>
<evidence type="ECO:0000256" key="6">
    <source>
        <dbReference type="HAMAP-Rule" id="MF_00163"/>
    </source>
</evidence>
<keyword evidence="4 6" id="KW-0648">Protein biosynthesis</keyword>
<feature type="active site" evidence="6">
    <location>
        <position position="176"/>
    </location>
</feature>
<dbReference type="InterPro" id="IPR023635">
    <property type="entry name" value="Peptide_deformylase"/>
</dbReference>
<dbReference type="AlphaFoldDB" id="F4H210"/>
<reference evidence="8 9" key="1">
    <citation type="submission" date="2011-04" db="EMBL/GenBank/DDBJ databases">
        <title>Complete sequence of Cellulomonas fimi ATCC 484.</title>
        <authorList>
            <consortium name="US DOE Joint Genome Institute"/>
            <person name="Lucas S."/>
            <person name="Han J."/>
            <person name="Lapidus A."/>
            <person name="Cheng J.-F."/>
            <person name="Goodwin L."/>
            <person name="Pitluck S."/>
            <person name="Peters L."/>
            <person name="Chertkov O."/>
            <person name="Detter J.C."/>
            <person name="Han C."/>
            <person name="Tapia R."/>
            <person name="Land M."/>
            <person name="Hauser L."/>
            <person name="Kyrpides N."/>
            <person name="Ivanova N."/>
            <person name="Ovchinnikova G."/>
            <person name="Pagani I."/>
            <person name="Mead D."/>
            <person name="Brumm P."/>
            <person name="Woyke T."/>
        </authorList>
    </citation>
    <scope>NUCLEOTIDE SEQUENCE [LARGE SCALE GENOMIC DNA]</scope>
    <source>
        <strain evidence="9">ATCC 484 / DSM 20113 / JCM 1341 / NBRC 15513 / NCIMB 8980 / NCTC 7547</strain>
    </source>
</reference>
<dbReference type="eggNOG" id="COG0242">
    <property type="taxonomic scope" value="Bacteria"/>
</dbReference>
<evidence type="ECO:0000256" key="3">
    <source>
        <dbReference type="ARBA" id="ARBA00022801"/>
    </source>
</evidence>
<name>F4H210_CELFA</name>
<comment type="similarity">
    <text evidence="1 6">Belongs to the polypeptide deformylase family.</text>
</comment>
<keyword evidence="5 6" id="KW-0408">Iron</keyword>
<proteinExistence type="inferred from homology"/>
<dbReference type="Proteomes" id="UP000008460">
    <property type="component" value="Chromosome"/>
</dbReference>
<evidence type="ECO:0000313" key="8">
    <source>
        <dbReference type="EMBL" id="AEE45180.1"/>
    </source>
</evidence>
<dbReference type="GO" id="GO:0042586">
    <property type="term" value="F:peptide deformylase activity"/>
    <property type="evidence" value="ECO:0007669"/>
    <property type="project" value="UniProtKB-UniRule"/>
</dbReference>
<keyword evidence="9" id="KW-1185">Reference proteome</keyword>
<dbReference type="NCBIfam" id="NF001159">
    <property type="entry name" value="PRK00150.1-3"/>
    <property type="match status" value="1"/>
</dbReference>
<feature type="compositionally biased region" description="Pro residues" evidence="7">
    <location>
        <begin position="250"/>
        <end position="276"/>
    </location>
</feature>
<evidence type="ECO:0000256" key="2">
    <source>
        <dbReference type="ARBA" id="ARBA00022723"/>
    </source>
</evidence>
<dbReference type="SUPFAM" id="SSF56420">
    <property type="entry name" value="Peptide deformylase"/>
    <property type="match status" value="1"/>
</dbReference>
<accession>F4H210</accession>
<evidence type="ECO:0000256" key="7">
    <source>
        <dbReference type="SAM" id="MobiDB-lite"/>
    </source>
</evidence>
<keyword evidence="3 6" id="KW-0378">Hydrolase</keyword>
<comment type="cofactor">
    <cofactor evidence="6">
        <name>Fe(2+)</name>
        <dbReference type="ChEBI" id="CHEBI:29033"/>
    </cofactor>
    <text evidence="6">Binds 1 Fe(2+) ion.</text>
</comment>
<feature type="region of interest" description="Disordered" evidence="7">
    <location>
        <begin position="225"/>
        <end position="321"/>
    </location>
</feature>
<dbReference type="EMBL" id="CP002666">
    <property type="protein sequence ID" value="AEE45180.1"/>
    <property type="molecule type" value="Genomic_DNA"/>
</dbReference>